<keyword evidence="1" id="KW-0472">Membrane</keyword>
<evidence type="ECO:0000256" key="1">
    <source>
        <dbReference type="SAM" id="Phobius"/>
    </source>
</evidence>
<keyword evidence="1" id="KW-0812">Transmembrane</keyword>
<feature type="transmembrane region" description="Helical" evidence="1">
    <location>
        <begin position="74"/>
        <end position="98"/>
    </location>
</feature>
<feature type="transmembrane region" description="Helical" evidence="1">
    <location>
        <begin position="16"/>
        <end position="35"/>
    </location>
</feature>
<comment type="caution">
    <text evidence="2">The sequence shown here is derived from an EMBL/GenBank/DDBJ whole genome shotgun (WGS) entry which is preliminary data.</text>
</comment>
<keyword evidence="3" id="KW-1185">Reference proteome</keyword>
<keyword evidence="1" id="KW-1133">Transmembrane helix</keyword>
<dbReference type="EMBL" id="VUMY01000001">
    <property type="protein sequence ID" value="MST48663.1"/>
    <property type="molecule type" value="Genomic_DNA"/>
</dbReference>
<evidence type="ECO:0000313" key="2">
    <source>
        <dbReference type="EMBL" id="MST48663.1"/>
    </source>
</evidence>
<reference evidence="2 3" key="1">
    <citation type="submission" date="2019-08" db="EMBL/GenBank/DDBJ databases">
        <title>In-depth cultivation of the pig gut microbiome towards novel bacterial diversity and tailored functional studies.</title>
        <authorList>
            <person name="Wylensek D."/>
            <person name="Hitch T.C.A."/>
            <person name="Clavel T."/>
        </authorList>
    </citation>
    <scope>NUCLEOTIDE SEQUENCE [LARGE SCALE GENOMIC DNA]</scope>
    <source>
        <strain evidence="2 3">RF-GAM-744-WT-7</strain>
    </source>
</reference>
<proteinExistence type="predicted"/>
<feature type="transmembrane region" description="Helical" evidence="1">
    <location>
        <begin position="47"/>
        <end position="68"/>
    </location>
</feature>
<dbReference type="Proteomes" id="UP000442535">
    <property type="component" value="Unassembled WGS sequence"/>
</dbReference>
<name>A0A7K0JZP2_9ACTO</name>
<evidence type="ECO:0000313" key="3">
    <source>
        <dbReference type="Proteomes" id="UP000442535"/>
    </source>
</evidence>
<accession>A0A7K0JZP2</accession>
<protein>
    <submittedName>
        <fullName evidence="2">MFS transporter</fullName>
    </submittedName>
</protein>
<organism evidence="2 3">
    <name type="scientific">Mobiluncus porci</name>
    <dbReference type="NCBI Taxonomy" id="2652278"/>
    <lineage>
        <taxon>Bacteria</taxon>
        <taxon>Bacillati</taxon>
        <taxon>Actinomycetota</taxon>
        <taxon>Actinomycetes</taxon>
        <taxon>Actinomycetales</taxon>
        <taxon>Actinomycetaceae</taxon>
        <taxon>Mobiluncus</taxon>
    </lineage>
</organism>
<sequence>MCRIIVGGGGVNIDTWILNLVSVFVLAYVTGRLVSNPNRRRSQSLKLALGTGFCGGLGTYGGPVWQIISFGKFHLGYLLELLAMFGLALPLGLFALWLGTRRAFVGGDPYRDSPADFTLPNANNPELGGES</sequence>
<gene>
    <name evidence="2" type="ORF">FYJ63_00040</name>
</gene>
<dbReference type="AlphaFoldDB" id="A0A7K0JZP2"/>